<evidence type="ECO:0000256" key="1">
    <source>
        <dbReference type="SAM" id="MobiDB-lite"/>
    </source>
</evidence>
<feature type="compositionally biased region" description="Low complexity" evidence="1">
    <location>
        <begin position="437"/>
        <end position="450"/>
    </location>
</feature>
<dbReference type="GO" id="GO:1990259">
    <property type="term" value="F:histone H2AQ104 methyltransferase activity"/>
    <property type="evidence" value="ECO:0007669"/>
    <property type="project" value="TreeGrafter"/>
</dbReference>
<dbReference type="PANTHER" id="PTHR10335">
    <property type="entry name" value="RRNA 2-O-METHYLTRANSFERASE FIBRILLARIN"/>
    <property type="match status" value="1"/>
</dbReference>
<dbReference type="Proteomes" id="UP001144673">
    <property type="component" value="Chromosome 1"/>
</dbReference>
<dbReference type="KEGG" id="amus:LMH87_005866"/>
<dbReference type="AlphaFoldDB" id="A0A9W8UPQ8"/>
<dbReference type="PANTHER" id="PTHR10335:SF23">
    <property type="entry name" value="OB FOLD-CONTAINING PROTEIN, NUCLEIC ACID BINDING"/>
    <property type="match status" value="1"/>
</dbReference>
<organism evidence="3 4">
    <name type="scientific">Akanthomyces muscarius</name>
    <name type="common">Entomopathogenic fungus</name>
    <name type="synonym">Lecanicillium muscarium</name>
    <dbReference type="NCBI Taxonomy" id="2231603"/>
    <lineage>
        <taxon>Eukaryota</taxon>
        <taxon>Fungi</taxon>
        <taxon>Dikarya</taxon>
        <taxon>Ascomycota</taxon>
        <taxon>Pezizomycotina</taxon>
        <taxon>Sordariomycetes</taxon>
        <taxon>Hypocreomycetidae</taxon>
        <taxon>Hypocreales</taxon>
        <taxon>Cordycipitaceae</taxon>
        <taxon>Akanthomyces</taxon>
    </lineage>
</organism>
<name>A0A9W8UPQ8_AKAMU</name>
<dbReference type="Pfam" id="PF10307">
    <property type="entry name" value="HAD_SAK_1"/>
    <property type="match status" value="1"/>
</dbReference>
<evidence type="ECO:0000313" key="4">
    <source>
        <dbReference type="Proteomes" id="UP001144673"/>
    </source>
</evidence>
<feature type="compositionally biased region" description="Gly residues" evidence="1">
    <location>
        <begin position="476"/>
        <end position="508"/>
    </location>
</feature>
<evidence type="ECO:0000259" key="2">
    <source>
        <dbReference type="Pfam" id="PF10307"/>
    </source>
</evidence>
<feature type="compositionally biased region" description="Gly residues" evidence="1">
    <location>
        <begin position="549"/>
        <end position="562"/>
    </location>
</feature>
<dbReference type="GO" id="GO:0003723">
    <property type="term" value="F:RNA binding"/>
    <property type="evidence" value="ECO:0007669"/>
    <property type="project" value="TreeGrafter"/>
</dbReference>
<dbReference type="InterPro" id="IPR018812">
    <property type="entry name" value="SAK_HAD"/>
</dbReference>
<evidence type="ECO:0000313" key="3">
    <source>
        <dbReference type="EMBL" id="KAJ4164182.1"/>
    </source>
</evidence>
<dbReference type="RefSeq" id="XP_056059097.1">
    <property type="nucleotide sequence ID" value="XM_056203662.1"/>
</dbReference>
<gene>
    <name evidence="3" type="ORF">LMH87_005866</name>
</gene>
<feature type="domain" description="Swiss Army Knife RNA repair protein HAD" evidence="2">
    <location>
        <begin position="55"/>
        <end position="258"/>
    </location>
</feature>
<accession>A0A9W8UPQ8</accession>
<dbReference type="EMBL" id="JAJHUN010000001">
    <property type="protein sequence ID" value="KAJ4164182.1"/>
    <property type="molecule type" value="Genomic_DNA"/>
</dbReference>
<protein>
    <recommendedName>
        <fullName evidence="2">Swiss Army Knife RNA repair protein HAD domain-containing protein</fullName>
    </recommendedName>
</protein>
<feature type="region of interest" description="Disordered" evidence="1">
    <location>
        <begin position="434"/>
        <end position="571"/>
    </location>
</feature>
<reference evidence="3" key="1">
    <citation type="journal article" date="2023" name="Access Microbiol">
        <title>De-novo genome assembly for Akanthomyces muscarius, a biocontrol agent of insect agricultural pests.</title>
        <authorList>
            <person name="Erdos Z."/>
            <person name="Studholme D.J."/>
            <person name="Raymond B."/>
            <person name="Sharma M."/>
        </authorList>
    </citation>
    <scope>NUCLEOTIDE SEQUENCE</scope>
    <source>
        <strain evidence="3">Ve6</strain>
    </source>
</reference>
<proteinExistence type="predicted"/>
<comment type="caution">
    <text evidence="3">The sequence shown here is derived from an EMBL/GenBank/DDBJ whole genome shotgun (WGS) entry which is preliminary data.</text>
</comment>
<dbReference type="GO" id="GO:0031428">
    <property type="term" value="C:box C/D methylation guide snoRNP complex"/>
    <property type="evidence" value="ECO:0007669"/>
    <property type="project" value="TreeGrafter"/>
</dbReference>
<keyword evidence="4" id="KW-1185">Reference proteome</keyword>
<dbReference type="GeneID" id="80893025"/>
<dbReference type="GO" id="GO:0008649">
    <property type="term" value="F:rRNA methyltransferase activity"/>
    <property type="evidence" value="ECO:0007669"/>
    <property type="project" value="TreeGrafter"/>
</dbReference>
<sequence length="571" mass="62125">MASAFGHYNGAGGQKRGQFTVTALGRWSSINKALPAVDTISALHIYDFDNTLFKTPLPNNTLWTGPTIGMLSKQDAFINSGWWHDNRILGATGRGIEQEEPRAWEGFWNEKIVDLVRLSMKQPDALCVLLTGRGEQRFADLLRRIAASKHLDFDMLCLKPQVGPDHQKFASTMKFKQELLTEIMETYKHANEIRIYEDRPAHTQGFRDFLEDYNKAQRIQPTRGPIQAEVVQVNDTQTALDPVVEVAQVQRMINEHNEAMSKQPLHLRPNALRIKKTVFFTSYIIEPEDSKKLLELMPIPKKATSGDATRFHGNNIIIVPRPCPKPILAKVGGLGNKLTWQVTGTACHYNSIWAACVQPVPPTAVYHSDNKVPLVVLALKKGARPADAGKINTWSALPPEKRFTFTTTVGEKAVLRVEADDPREDEYESLFANKIQNNNNNNHNGKNNGSNKRKHNGDDWNPPRQPAADAAAAAARGGGGSGGGGGRGGRGGRGGQASGRGRGGGGGKGKGKGKGGFAHYRSLDDVGKNAPSEVNYDDAHPPANAPTGPRGGKSGPGGGGGNQVNDLQSYY</sequence>
<dbReference type="GO" id="GO:0000494">
    <property type="term" value="P:box C/D sno(s)RNA 3'-end processing"/>
    <property type="evidence" value="ECO:0007669"/>
    <property type="project" value="TreeGrafter"/>
</dbReference>
<dbReference type="GO" id="GO:0032040">
    <property type="term" value="C:small-subunit processome"/>
    <property type="evidence" value="ECO:0007669"/>
    <property type="project" value="TreeGrafter"/>
</dbReference>